<evidence type="ECO:0000256" key="1">
    <source>
        <dbReference type="ARBA" id="ARBA00001947"/>
    </source>
</evidence>
<dbReference type="SUPFAM" id="SSF50129">
    <property type="entry name" value="GroES-like"/>
    <property type="match status" value="1"/>
</dbReference>
<dbReference type="InterPro" id="IPR011032">
    <property type="entry name" value="GroES-like_sf"/>
</dbReference>
<dbReference type="SUPFAM" id="SSF51735">
    <property type="entry name" value="NAD(P)-binding Rossmann-fold domains"/>
    <property type="match status" value="1"/>
</dbReference>
<evidence type="ECO:0000256" key="3">
    <source>
        <dbReference type="ARBA" id="ARBA00022833"/>
    </source>
</evidence>
<evidence type="ECO:0000313" key="7">
    <source>
        <dbReference type="Proteomes" id="UP000317638"/>
    </source>
</evidence>
<name>A0A553K5Z4_9ACTN</name>
<protein>
    <submittedName>
        <fullName evidence="6">Zinc-binding alcohol dehydrogenase family protein</fullName>
    </submittedName>
</protein>
<evidence type="ECO:0000259" key="5">
    <source>
        <dbReference type="SMART" id="SM00829"/>
    </source>
</evidence>
<comment type="cofactor">
    <cofactor evidence="1">
        <name>Zn(2+)</name>
        <dbReference type="ChEBI" id="CHEBI:29105"/>
    </cofactor>
</comment>
<dbReference type="EMBL" id="VKKG01000001">
    <property type="protein sequence ID" value="TRY20128.1"/>
    <property type="molecule type" value="Genomic_DNA"/>
</dbReference>
<dbReference type="Gene3D" id="3.90.180.10">
    <property type="entry name" value="Medium-chain alcohol dehydrogenases, catalytic domain"/>
    <property type="match status" value="1"/>
</dbReference>
<dbReference type="PANTHER" id="PTHR43401:SF2">
    <property type="entry name" value="L-THREONINE 3-DEHYDROGENASE"/>
    <property type="match status" value="1"/>
</dbReference>
<dbReference type="Pfam" id="PF08240">
    <property type="entry name" value="ADH_N"/>
    <property type="match status" value="1"/>
</dbReference>
<keyword evidence="4" id="KW-0560">Oxidoreductase</keyword>
<keyword evidence="7" id="KW-1185">Reference proteome</keyword>
<keyword evidence="2" id="KW-0479">Metal-binding</keyword>
<dbReference type="CDD" id="cd08261">
    <property type="entry name" value="Zn_ADH7"/>
    <property type="match status" value="1"/>
</dbReference>
<dbReference type="Proteomes" id="UP000317638">
    <property type="component" value="Unassembled WGS sequence"/>
</dbReference>
<dbReference type="AlphaFoldDB" id="A0A553K5Z4"/>
<evidence type="ECO:0000256" key="4">
    <source>
        <dbReference type="ARBA" id="ARBA00023002"/>
    </source>
</evidence>
<organism evidence="6 7">
    <name type="scientific">Tessaracoccus rhinocerotis</name>
    <dbReference type="NCBI Taxonomy" id="1689449"/>
    <lineage>
        <taxon>Bacteria</taxon>
        <taxon>Bacillati</taxon>
        <taxon>Actinomycetota</taxon>
        <taxon>Actinomycetes</taxon>
        <taxon>Propionibacteriales</taxon>
        <taxon>Propionibacteriaceae</taxon>
        <taxon>Tessaracoccus</taxon>
    </lineage>
</organism>
<proteinExistence type="predicted"/>
<gene>
    <name evidence="6" type="ORF">FOJ82_04500</name>
</gene>
<accession>A0A553K5Z4</accession>
<dbReference type="PANTHER" id="PTHR43401">
    <property type="entry name" value="L-THREONINE 3-DEHYDROGENASE"/>
    <property type="match status" value="1"/>
</dbReference>
<dbReference type="GO" id="GO:0046872">
    <property type="term" value="F:metal ion binding"/>
    <property type="evidence" value="ECO:0007669"/>
    <property type="project" value="UniProtKB-KW"/>
</dbReference>
<dbReference type="Pfam" id="PF00107">
    <property type="entry name" value="ADH_zinc_N"/>
    <property type="match status" value="1"/>
</dbReference>
<evidence type="ECO:0000313" key="6">
    <source>
        <dbReference type="EMBL" id="TRY20128.1"/>
    </source>
</evidence>
<dbReference type="InterPro" id="IPR013154">
    <property type="entry name" value="ADH-like_N"/>
</dbReference>
<dbReference type="InterPro" id="IPR050129">
    <property type="entry name" value="Zn_alcohol_dh"/>
</dbReference>
<comment type="caution">
    <text evidence="6">The sequence shown here is derived from an EMBL/GenBank/DDBJ whole genome shotgun (WGS) entry which is preliminary data.</text>
</comment>
<dbReference type="SMART" id="SM00829">
    <property type="entry name" value="PKS_ER"/>
    <property type="match status" value="1"/>
</dbReference>
<sequence length="336" mass="35858">MLKVQVTSPGEIAVVDAERPTPAPGEALVRVRYAGICGSDLQTFTGNQPFASYPRVPGHEWSGEITEVNGDSGDLRAGQLVTGNPYFNCGECYSCRRGLVNCCESNQTMGVHRDGSFQEYITMPVDRLYPADGLDPKHAAMVEPFSIGWHAMNRARVTERDRVLVLGAGAIGMLTMVSALARGAEVHIADIVPERLAIARELGASSAVDLTATTVAELMSEATGGDGFDVVGEATGLPVSFLNAIEAAAFGGRIALIGNGKREVSFNQSMLIRKELDVLGSRNSLDAFAPLIELLQRGEVDISPILTAVVPAFATVDAMRDLLEHAELNVKVLVEF</sequence>
<keyword evidence="3" id="KW-0862">Zinc</keyword>
<dbReference type="Gene3D" id="3.40.50.720">
    <property type="entry name" value="NAD(P)-binding Rossmann-like Domain"/>
    <property type="match status" value="1"/>
</dbReference>
<dbReference type="RefSeq" id="WP_143937212.1">
    <property type="nucleotide sequence ID" value="NZ_VKKG01000001.1"/>
</dbReference>
<dbReference type="GO" id="GO:0016491">
    <property type="term" value="F:oxidoreductase activity"/>
    <property type="evidence" value="ECO:0007669"/>
    <property type="project" value="UniProtKB-KW"/>
</dbReference>
<dbReference type="InterPro" id="IPR013149">
    <property type="entry name" value="ADH-like_C"/>
</dbReference>
<reference evidence="6 7" key="1">
    <citation type="submission" date="2019-07" db="EMBL/GenBank/DDBJ databases">
        <authorList>
            <person name="Zhou L.-Y."/>
        </authorList>
    </citation>
    <scope>NUCLEOTIDE SEQUENCE [LARGE SCALE GENOMIC DNA]</scope>
    <source>
        <strain evidence="6 7">YIM 101269</strain>
    </source>
</reference>
<evidence type="ECO:0000256" key="2">
    <source>
        <dbReference type="ARBA" id="ARBA00022723"/>
    </source>
</evidence>
<dbReference type="InterPro" id="IPR020843">
    <property type="entry name" value="ER"/>
</dbReference>
<dbReference type="InterPro" id="IPR036291">
    <property type="entry name" value="NAD(P)-bd_dom_sf"/>
</dbReference>
<feature type="domain" description="Enoyl reductase (ER)" evidence="5">
    <location>
        <begin position="7"/>
        <end position="334"/>
    </location>
</feature>
<dbReference type="OrthoDB" id="9797931at2"/>